<feature type="transmembrane region" description="Helical" evidence="1">
    <location>
        <begin position="308"/>
        <end position="329"/>
    </location>
</feature>
<feature type="transmembrane region" description="Helical" evidence="1">
    <location>
        <begin position="227"/>
        <end position="247"/>
    </location>
</feature>
<dbReference type="PANTHER" id="PTHR37422">
    <property type="entry name" value="TEICHURONIC ACID BIOSYNTHESIS PROTEIN TUAE"/>
    <property type="match status" value="1"/>
</dbReference>
<keyword evidence="1" id="KW-1133">Transmembrane helix</keyword>
<dbReference type="PANTHER" id="PTHR37422:SF13">
    <property type="entry name" value="LIPOPOLYSACCHARIDE BIOSYNTHESIS PROTEIN PA4999-RELATED"/>
    <property type="match status" value="1"/>
</dbReference>
<feature type="transmembrane region" description="Helical" evidence="1">
    <location>
        <begin position="204"/>
        <end position="220"/>
    </location>
</feature>
<evidence type="ECO:0000313" key="3">
    <source>
        <dbReference type="Proteomes" id="UP000219048"/>
    </source>
</evidence>
<feature type="transmembrane region" description="Helical" evidence="1">
    <location>
        <begin position="178"/>
        <end position="198"/>
    </location>
</feature>
<dbReference type="AlphaFoldDB" id="A0A285MSH3"/>
<keyword evidence="1" id="KW-0812">Transmembrane</keyword>
<evidence type="ECO:0008006" key="4">
    <source>
        <dbReference type="Google" id="ProtNLM"/>
    </source>
</evidence>
<name>A0A285MSH3_9FLAO</name>
<evidence type="ECO:0000313" key="2">
    <source>
        <dbReference type="EMBL" id="SNY99633.1"/>
    </source>
</evidence>
<feature type="transmembrane region" description="Helical" evidence="1">
    <location>
        <begin position="107"/>
        <end position="129"/>
    </location>
</feature>
<feature type="transmembrane region" description="Helical" evidence="1">
    <location>
        <begin position="149"/>
        <end position="171"/>
    </location>
</feature>
<dbReference type="Proteomes" id="UP000219048">
    <property type="component" value="Unassembled WGS sequence"/>
</dbReference>
<feature type="transmembrane region" description="Helical" evidence="1">
    <location>
        <begin position="341"/>
        <end position="361"/>
    </location>
</feature>
<accession>A0A285MSH3</accession>
<organism evidence="2 3">
    <name type="scientific">Flagellimonas pacifica</name>
    <dbReference type="NCBI Taxonomy" id="1247520"/>
    <lineage>
        <taxon>Bacteria</taxon>
        <taxon>Pseudomonadati</taxon>
        <taxon>Bacteroidota</taxon>
        <taxon>Flavobacteriia</taxon>
        <taxon>Flavobacteriales</taxon>
        <taxon>Flavobacteriaceae</taxon>
        <taxon>Flagellimonas</taxon>
    </lineage>
</organism>
<feature type="transmembrane region" description="Helical" evidence="1">
    <location>
        <begin position="12"/>
        <end position="39"/>
    </location>
</feature>
<protein>
    <recommendedName>
        <fullName evidence="4">O-antigen ligase domain-containing protein</fullName>
    </recommendedName>
</protein>
<feature type="transmembrane region" description="Helical" evidence="1">
    <location>
        <begin position="51"/>
        <end position="69"/>
    </location>
</feature>
<gene>
    <name evidence="2" type="ORF">SAMN06265377_1444</name>
</gene>
<dbReference type="EMBL" id="OBEH01000002">
    <property type="protein sequence ID" value="SNY99633.1"/>
    <property type="molecule type" value="Genomic_DNA"/>
</dbReference>
<feature type="transmembrane region" description="Helical" evidence="1">
    <location>
        <begin position="367"/>
        <end position="385"/>
    </location>
</feature>
<sequence>MFKEIGKIGIPFTVLFFLYLLNPFGLNIYIGYLLVGLILLQRNFLVENLDLGFLLLFLFSLTYAAFFSFEPKAGSQYIIIYALMPGTFYLLGKYFAHKIDGNREHLVLFLLLIGAVFSITANLSVFMDILQNGYNIVERNLPNYWTGQIIPATIMGSYFTIVMAIPALLIPQVKKLSLLMKIALFATYIISIACVLRIGSRTQLSISMIALLISLFYVMPRQSFKRNLFMFVLFALIVFFVINTVSFDLDQDWLSAFAGRMEDGGGEDIASGGGRTERWIKSMENLFAKPLGWSEHEFGHAHNLWFDVLRIGGFLSFFLLISFTTNAFISVRKAIRKNKRAYALNNLIIVYTLSICMVFMVEPILEGMFDFFAFFCFFIGVVKKYNADYPVID</sequence>
<dbReference type="InterPro" id="IPR051533">
    <property type="entry name" value="WaaL-like"/>
</dbReference>
<evidence type="ECO:0000256" key="1">
    <source>
        <dbReference type="SAM" id="Phobius"/>
    </source>
</evidence>
<proteinExistence type="predicted"/>
<reference evidence="3" key="1">
    <citation type="submission" date="2017-09" db="EMBL/GenBank/DDBJ databases">
        <authorList>
            <person name="Varghese N."/>
            <person name="Submissions S."/>
        </authorList>
    </citation>
    <scope>NUCLEOTIDE SEQUENCE [LARGE SCALE GENOMIC DNA]</scope>
    <source>
        <strain evidence="3">DSM 25885</strain>
    </source>
</reference>
<keyword evidence="3" id="KW-1185">Reference proteome</keyword>
<keyword evidence="1" id="KW-0472">Membrane</keyword>
<feature type="transmembrane region" description="Helical" evidence="1">
    <location>
        <begin position="75"/>
        <end position="95"/>
    </location>
</feature>